<evidence type="ECO:0000259" key="7">
    <source>
        <dbReference type="Pfam" id="PF02687"/>
    </source>
</evidence>
<feature type="transmembrane region" description="Helical" evidence="6">
    <location>
        <begin position="793"/>
        <end position="822"/>
    </location>
</feature>
<keyword evidence="4 6" id="KW-1133">Transmembrane helix</keyword>
<gene>
    <name evidence="8" type="ORF">CLV52_2934</name>
</gene>
<dbReference type="EMBL" id="SOAM01000003">
    <property type="protein sequence ID" value="TDS75825.1"/>
    <property type="molecule type" value="Genomic_DNA"/>
</dbReference>
<feature type="transmembrane region" description="Helical" evidence="6">
    <location>
        <begin position="321"/>
        <end position="345"/>
    </location>
</feature>
<dbReference type="Proteomes" id="UP000295344">
    <property type="component" value="Unassembled WGS sequence"/>
</dbReference>
<evidence type="ECO:0000256" key="5">
    <source>
        <dbReference type="ARBA" id="ARBA00023136"/>
    </source>
</evidence>
<evidence type="ECO:0000256" key="6">
    <source>
        <dbReference type="SAM" id="Phobius"/>
    </source>
</evidence>
<feature type="transmembrane region" description="Helical" evidence="6">
    <location>
        <begin position="396"/>
        <end position="419"/>
    </location>
</feature>
<keyword evidence="5 6" id="KW-0472">Membrane</keyword>
<comment type="caution">
    <text evidence="8">The sequence shown here is derived from an EMBL/GenBank/DDBJ whole genome shotgun (WGS) entry which is preliminary data.</text>
</comment>
<protein>
    <submittedName>
        <fullName evidence="8">Putative ABC transport system permease protein</fullName>
    </submittedName>
</protein>
<keyword evidence="9" id="KW-1185">Reference proteome</keyword>
<feature type="domain" description="ABC3 transporter permease C-terminal" evidence="7">
    <location>
        <begin position="752"/>
        <end position="858"/>
    </location>
</feature>
<evidence type="ECO:0000313" key="9">
    <source>
        <dbReference type="Proteomes" id="UP000295344"/>
    </source>
</evidence>
<accession>A0A4R7FGK1</accession>
<evidence type="ECO:0000313" key="8">
    <source>
        <dbReference type="EMBL" id="TDS75825.1"/>
    </source>
</evidence>
<keyword evidence="3 6" id="KW-0812">Transmembrane</keyword>
<dbReference type="InterPro" id="IPR003838">
    <property type="entry name" value="ABC3_permease_C"/>
</dbReference>
<evidence type="ECO:0000256" key="4">
    <source>
        <dbReference type="ARBA" id="ARBA00022989"/>
    </source>
</evidence>
<feature type="transmembrane region" description="Helical" evidence="6">
    <location>
        <begin position="750"/>
        <end position="772"/>
    </location>
</feature>
<dbReference type="RefSeq" id="WP_133767071.1">
    <property type="nucleotide sequence ID" value="NZ_BAAARP010000001.1"/>
</dbReference>
<keyword evidence="2" id="KW-1003">Cell membrane</keyword>
<sequence>MTNLRFLLRLQGRLVRRDAPVLVAFALLALVALLCASAGPQLLTAELDAATRHALAAGSSTDVVVRTGVGNAARGTGRFLVAPEQVDARADDLRSRLPGALRAATRPPTAAVVGPDQRITADDARPALQNGPVGVSIALIPDARAIRLRSGALPGAAAPGVVDVVLSQAAADASSLRVGSVADLPPSSELLPGERLRIRVTGIIDRVGGTAAWADLGPVWEPRRNRNGTAAPLQIVALTDAAGLGSATDALGPFPAVLRLRVRAERLTAAEAHVVARQVRALRANPDPIVVSGQEALRVTSSLPEAIAQAEQEARSARAQFLLLTAGVLGTAAVALVLLGGLVAARRREVVDLQRARGASVLGVALPALLESAVVVLAAAVVAALVTRAVGVPETAVIGVVALLATPVALAALAARGAVRRAPANRSDRTRVRRLRRTRRAASEVGLVAIAVVALLVLDAGAGLGGAQPNPLLLVAPLLLAAATTLVVLRLVPPVLRGVALLARRSRGVAGILVSARAGRRGAALPVLALCLATGLALNDGMLLASVAAGQEAAAWERIGADARTNAAVDVDRLRAQPGVRAAAEVVEIRGTSVDLATTSTTATLLAVDQGFSAVVAAVPGTAGTNAPVLRRLDGATVLPVVVDRTLARLMVGRTLRLRLDSGTVAARAVGVLPADLPGVAPGQTVVADLAALRSRSADPGSTRTLAVGPGAGAALAAASASGSTVTTRTRLLAEQRAAPLVAGTRQATLLAAGALALLAAVALSTAVLAGAPERRRTLALLRTLGMPRQAGWWLLLADLLPLVLGGVVGGAAVGVLAAAVFDPVLSLAALTGGRADPPVVLSAGVAALVLAGLLAVLGATVGIERLTWRRDRFDEVLRAGGRG</sequence>
<proteinExistence type="predicted"/>
<name>A0A4R7FGK1_9MICO</name>
<comment type="subcellular location">
    <subcellularLocation>
        <location evidence="1">Cell membrane</location>
        <topology evidence="1">Multi-pass membrane protein</topology>
    </subcellularLocation>
</comment>
<dbReference type="GO" id="GO:0005886">
    <property type="term" value="C:plasma membrane"/>
    <property type="evidence" value="ECO:0007669"/>
    <property type="project" value="UniProtKB-SubCell"/>
</dbReference>
<dbReference type="Pfam" id="PF02687">
    <property type="entry name" value="FtsX"/>
    <property type="match status" value="1"/>
</dbReference>
<feature type="transmembrane region" description="Helical" evidence="6">
    <location>
        <begin position="366"/>
        <end position="390"/>
    </location>
</feature>
<feature type="transmembrane region" description="Helical" evidence="6">
    <location>
        <begin position="440"/>
        <end position="458"/>
    </location>
</feature>
<evidence type="ECO:0000256" key="3">
    <source>
        <dbReference type="ARBA" id="ARBA00022692"/>
    </source>
</evidence>
<feature type="transmembrane region" description="Helical" evidence="6">
    <location>
        <begin position="478"/>
        <end position="502"/>
    </location>
</feature>
<dbReference type="OrthoDB" id="5118059at2"/>
<feature type="transmembrane region" description="Helical" evidence="6">
    <location>
        <begin position="842"/>
        <end position="864"/>
    </location>
</feature>
<evidence type="ECO:0000256" key="2">
    <source>
        <dbReference type="ARBA" id="ARBA00022475"/>
    </source>
</evidence>
<organism evidence="8 9">
    <name type="scientific">Amnibacterium kyonggiense</name>
    <dbReference type="NCBI Taxonomy" id="595671"/>
    <lineage>
        <taxon>Bacteria</taxon>
        <taxon>Bacillati</taxon>
        <taxon>Actinomycetota</taxon>
        <taxon>Actinomycetes</taxon>
        <taxon>Micrococcales</taxon>
        <taxon>Microbacteriaceae</taxon>
        <taxon>Amnibacterium</taxon>
    </lineage>
</organism>
<evidence type="ECO:0000256" key="1">
    <source>
        <dbReference type="ARBA" id="ARBA00004651"/>
    </source>
</evidence>
<dbReference type="AlphaFoldDB" id="A0A4R7FGK1"/>
<reference evidence="8 9" key="1">
    <citation type="submission" date="2019-03" db="EMBL/GenBank/DDBJ databases">
        <title>Genomic Encyclopedia of Archaeal and Bacterial Type Strains, Phase II (KMG-II): from individual species to whole genera.</title>
        <authorList>
            <person name="Goeker M."/>
        </authorList>
    </citation>
    <scope>NUCLEOTIDE SEQUENCE [LARGE SCALE GENOMIC DNA]</scope>
    <source>
        <strain evidence="8 9">DSM 24782</strain>
    </source>
</reference>